<gene>
    <name evidence="1" type="ORF">EVAR_97850_1</name>
</gene>
<sequence length="73" mass="8490">MESASREESPVIYWLFIKEEAFFLKILLPQSADGRSFENLTVHGRAKFSCSSVYVNDHDRYQRCDTIVRDNTA</sequence>
<accession>A0A4C1WY94</accession>
<dbReference type="Proteomes" id="UP000299102">
    <property type="component" value="Unassembled WGS sequence"/>
</dbReference>
<dbReference type="EMBL" id="BGZK01000674">
    <property type="protein sequence ID" value="GBP55642.1"/>
    <property type="molecule type" value="Genomic_DNA"/>
</dbReference>
<name>A0A4C1WY94_EUMVA</name>
<evidence type="ECO:0000313" key="2">
    <source>
        <dbReference type="Proteomes" id="UP000299102"/>
    </source>
</evidence>
<protein>
    <submittedName>
        <fullName evidence="1">Uncharacterized protein</fullName>
    </submittedName>
</protein>
<reference evidence="1 2" key="1">
    <citation type="journal article" date="2019" name="Commun. Biol.">
        <title>The bagworm genome reveals a unique fibroin gene that provides high tensile strength.</title>
        <authorList>
            <person name="Kono N."/>
            <person name="Nakamura H."/>
            <person name="Ohtoshi R."/>
            <person name="Tomita M."/>
            <person name="Numata K."/>
            <person name="Arakawa K."/>
        </authorList>
    </citation>
    <scope>NUCLEOTIDE SEQUENCE [LARGE SCALE GENOMIC DNA]</scope>
</reference>
<comment type="caution">
    <text evidence="1">The sequence shown here is derived from an EMBL/GenBank/DDBJ whole genome shotgun (WGS) entry which is preliminary data.</text>
</comment>
<keyword evidence="2" id="KW-1185">Reference proteome</keyword>
<dbReference type="AlphaFoldDB" id="A0A4C1WY94"/>
<evidence type="ECO:0000313" key="1">
    <source>
        <dbReference type="EMBL" id="GBP55642.1"/>
    </source>
</evidence>
<organism evidence="1 2">
    <name type="scientific">Eumeta variegata</name>
    <name type="common">Bagworm moth</name>
    <name type="synonym">Eumeta japonica</name>
    <dbReference type="NCBI Taxonomy" id="151549"/>
    <lineage>
        <taxon>Eukaryota</taxon>
        <taxon>Metazoa</taxon>
        <taxon>Ecdysozoa</taxon>
        <taxon>Arthropoda</taxon>
        <taxon>Hexapoda</taxon>
        <taxon>Insecta</taxon>
        <taxon>Pterygota</taxon>
        <taxon>Neoptera</taxon>
        <taxon>Endopterygota</taxon>
        <taxon>Lepidoptera</taxon>
        <taxon>Glossata</taxon>
        <taxon>Ditrysia</taxon>
        <taxon>Tineoidea</taxon>
        <taxon>Psychidae</taxon>
        <taxon>Oiketicinae</taxon>
        <taxon>Eumeta</taxon>
    </lineage>
</organism>
<proteinExistence type="predicted"/>